<evidence type="ECO:0000313" key="3">
    <source>
        <dbReference type="Proteomes" id="UP000634136"/>
    </source>
</evidence>
<organism evidence="2 3">
    <name type="scientific">Senna tora</name>
    <dbReference type="NCBI Taxonomy" id="362788"/>
    <lineage>
        <taxon>Eukaryota</taxon>
        <taxon>Viridiplantae</taxon>
        <taxon>Streptophyta</taxon>
        <taxon>Embryophyta</taxon>
        <taxon>Tracheophyta</taxon>
        <taxon>Spermatophyta</taxon>
        <taxon>Magnoliopsida</taxon>
        <taxon>eudicotyledons</taxon>
        <taxon>Gunneridae</taxon>
        <taxon>Pentapetalae</taxon>
        <taxon>rosids</taxon>
        <taxon>fabids</taxon>
        <taxon>Fabales</taxon>
        <taxon>Fabaceae</taxon>
        <taxon>Caesalpinioideae</taxon>
        <taxon>Cassia clade</taxon>
        <taxon>Senna</taxon>
    </lineage>
</organism>
<evidence type="ECO:0000313" key="2">
    <source>
        <dbReference type="EMBL" id="KAF7842634.1"/>
    </source>
</evidence>
<feature type="signal peptide" evidence="1">
    <location>
        <begin position="1"/>
        <end position="16"/>
    </location>
</feature>
<evidence type="ECO:0000256" key="1">
    <source>
        <dbReference type="SAM" id="SignalP"/>
    </source>
</evidence>
<proteinExistence type="predicted"/>
<comment type="caution">
    <text evidence="2">The sequence shown here is derived from an EMBL/GenBank/DDBJ whole genome shotgun (WGS) entry which is preliminary data.</text>
</comment>
<name>A0A834XCM4_9FABA</name>
<gene>
    <name evidence="2" type="ORF">G2W53_004932</name>
</gene>
<keyword evidence="3" id="KW-1185">Reference proteome</keyword>
<reference evidence="2" key="1">
    <citation type="submission" date="2020-09" db="EMBL/GenBank/DDBJ databases">
        <title>Genome-Enabled Discovery of Anthraquinone Biosynthesis in Senna tora.</title>
        <authorList>
            <person name="Kang S.-H."/>
            <person name="Pandey R.P."/>
            <person name="Lee C.-M."/>
            <person name="Sim J.-S."/>
            <person name="Jeong J.-T."/>
            <person name="Choi B.-S."/>
            <person name="Jung M."/>
            <person name="Ginzburg D."/>
            <person name="Zhao K."/>
            <person name="Won S.Y."/>
            <person name="Oh T.-J."/>
            <person name="Yu Y."/>
            <person name="Kim N.-H."/>
            <person name="Lee O.R."/>
            <person name="Lee T.-H."/>
            <person name="Bashyal P."/>
            <person name="Kim T.-S."/>
            <person name="Lee W.-H."/>
            <person name="Kawkins C."/>
            <person name="Kim C.-K."/>
            <person name="Kim J.S."/>
            <person name="Ahn B.O."/>
            <person name="Rhee S.Y."/>
            <person name="Sohng J.K."/>
        </authorList>
    </citation>
    <scope>NUCLEOTIDE SEQUENCE</scope>
    <source>
        <tissue evidence="2">Leaf</tissue>
    </source>
</reference>
<protein>
    <submittedName>
        <fullName evidence="2">Uncharacterized protein</fullName>
    </submittedName>
</protein>
<feature type="chain" id="PRO_5032647148" evidence="1">
    <location>
        <begin position="17"/>
        <end position="521"/>
    </location>
</feature>
<accession>A0A834XCM4</accession>
<sequence>MVCFPPSMLALHLVLGLFHDFHHQMSPFLLFGSGLHCSLLQFCGAVQSCILSSEMEVFVPVTLPPSYPVSFSSSPSTSGLKSFVAIPDAMFSVSGLAFTVLSILSATGSSNRFGGAAEETKLDPSDLAKLFRIKLFDKVALIRFLVSKFLSRNSDLLLGASVVESDIKPPVPALTISLVGASSWEVLIMSTGVLEDTDTESLVSARQTFSSRIELFSPFSSTARDAVLFLTVSVQEGTDPPSSITIEFCCSGIGLSLELSACWHLKANVWVFGSSNFLPFPKPLQTFSGLSTSSCASSLGDSVDAEKIHDQSTSGLSFSLPVSLRKLPPQASHNLLLPLQLLKWNDYSRGQHLYAASNLMAAQQHSILVSFIARKEDKLYPFSARESLRYSSKLTCGNDVSPSNTSALHLKFIFSSSSPLEVPPPVFLDTCASSLTRNASREAHCHDDRHEESRKWESLRVEEHVALCRLESGGGLFSMADVLDLKVDILLKIRTGLKLNLLVITLWELPLGVLLFCSSLQ</sequence>
<keyword evidence="1" id="KW-0732">Signal</keyword>
<dbReference type="EMBL" id="JAAIUW010000002">
    <property type="protein sequence ID" value="KAF7842634.1"/>
    <property type="molecule type" value="Genomic_DNA"/>
</dbReference>
<dbReference type="AlphaFoldDB" id="A0A834XCM4"/>
<dbReference type="Proteomes" id="UP000634136">
    <property type="component" value="Unassembled WGS sequence"/>
</dbReference>